<dbReference type="Proteomes" id="UP000028504">
    <property type="component" value="Chromosome"/>
</dbReference>
<evidence type="ECO:0000313" key="3">
    <source>
        <dbReference type="Proteomes" id="UP000028504"/>
    </source>
</evidence>
<feature type="domain" description="VWFA" evidence="1">
    <location>
        <begin position="288"/>
        <end position="463"/>
    </location>
</feature>
<reference evidence="2 3" key="1">
    <citation type="submission" date="2014-07" db="EMBL/GenBank/DDBJ databases">
        <title>Complete genome sequence of Corynebacterium atypicum DSM 44849: identifiction of the mycolic acid biosynthesis genes.</title>
        <authorList>
            <person name="Tippelt A."/>
            <person name="Mollmann S."/>
            <person name="Albersmeier A."/>
            <person name="Jaenicke S."/>
            <person name="Ruckert C."/>
            <person name="Tauch A."/>
        </authorList>
    </citation>
    <scope>NUCLEOTIDE SEQUENCE [LARGE SCALE GENOMIC DNA]</scope>
    <source>
        <strain evidence="2 3">R2070</strain>
    </source>
</reference>
<evidence type="ECO:0000313" key="2">
    <source>
        <dbReference type="EMBL" id="AIG64163.1"/>
    </source>
</evidence>
<dbReference type="PROSITE" id="PS50234">
    <property type="entry name" value="VWFA"/>
    <property type="match status" value="1"/>
</dbReference>
<organism evidence="2 3">
    <name type="scientific">Corynebacterium atypicum</name>
    <dbReference type="NCBI Taxonomy" id="191610"/>
    <lineage>
        <taxon>Bacteria</taxon>
        <taxon>Bacillati</taxon>
        <taxon>Actinomycetota</taxon>
        <taxon>Actinomycetes</taxon>
        <taxon>Mycobacteriales</taxon>
        <taxon>Corynebacteriaceae</taxon>
        <taxon>Corynebacterium</taxon>
    </lineage>
</organism>
<dbReference type="InterPro" id="IPR036465">
    <property type="entry name" value="vWFA_dom_sf"/>
</dbReference>
<name>A0ABM5QN05_9CORY</name>
<dbReference type="Gene3D" id="3.40.50.410">
    <property type="entry name" value="von Willebrand factor, type A domain"/>
    <property type="match status" value="1"/>
</dbReference>
<sequence>MLVVVLAVVAVAGWFFVRDSSQSSRAAKAKQCIQGELELPVAEAFPGASASAIAAYQDSHPVVRDFCIKPKLVGLDQAAVFVAVDSPAADASLADAGRQRSATKARGVDKQAVGLVGEKKPDIDFTPAAEADFPQHPTPDASVAAAAVLGKSDAAAAELLEHGKGKTATEKPARPAATFESVVKDKARFAPIPNTFAVVSGIPLKPEGGFAKASAAQTEEVERAAADFVESAAARFAHKGKVDASAKGLLLPRQSENAPLYQALGVAPAASAEPPAAPGDTRAAGTTDTLFLIDASQPAADFLKAAPEAVGGAAERVAGSHQVSLWNYSSPLNPGVVNPWRANTDFGGAEEVDDVLGQLAAGGVPMTRTSVVAAADAAAKQAGETGQPVRLVVVTSGTDSEDMSTEEFTDKLQAAIAGQAVEIAVVHAGTGAPDAALTAAADANAEAKEPADLAGAVAKAAGL</sequence>
<keyword evidence="3" id="KW-1185">Reference proteome</keyword>
<proteinExistence type="predicted"/>
<accession>A0ABM5QN05</accession>
<dbReference type="EMBL" id="CP008944">
    <property type="protein sequence ID" value="AIG64163.1"/>
    <property type="molecule type" value="Genomic_DNA"/>
</dbReference>
<gene>
    <name evidence="2" type="ORF">CATYP_05500</name>
</gene>
<dbReference type="InterPro" id="IPR002035">
    <property type="entry name" value="VWF_A"/>
</dbReference>
<evidence type="ECO:0000259" key="1">
    <source>
        <dbReference type="PROSITE" id="PS50234"/>
    </source>
</evidence>
<protein>
    <recommendedName>
        <fullName evidence="1">VWFA domain-containing protein</fullName>
    </recommendedName>
</protein>